<dbReference type="AlphaFoldDB" id="A0A2V3IDM0"/>
<sequence>MVIVIRWAKVLKFDVKGSVMQDLGKEMAHEDILNVGQLLKSQIAAVAIGYIPKKMLLRSGRYG</sequence>
<protein>
    <submittedName>
        <fullName evidence="1">Uncharacterized protein</fullName>
    </submittedName>
</protein>
<accession>A0A2V3IDM0</accession>
<name>A0A2V3IDM0_9FLOR</name>
<dbReference type="Proteomes" id="UP000247409">
    <property type="component" value="Unassembled WGS sequence"/>
</dbReference>
<comment type="caution">
    <text evidence="1">The sequence shown here is derived from an EMBL/GenBank/DDBJ whole genome shotgun (WGS) entry which is preliminary data.</text>
</comment>
<dbReference type="EMBL" id="NBIV01000349">
    <property type="protein sequence ID" value="PXF40185.1"/>
    <property type="molecule type" value="Genomic_DNA"/>
</dbReference>
<reference evidence="1 2" key="1">
    <citation type="journal article" date="2018" name="Mol. Biol. Evol.">
        <title>Analysis of the draft genome of the red seaweed Gracilariopsis chorda provides insights into genome size evolution in Rhodophyta.</title>
        <authorList>
            <person name="Lee J."/>
            <person name="Yang E.C."/>
            <person name="Graf L."/>
            <person name="Yang J.H."/>
            <person name="Qiu H."/>
            <person name="Zel Zion U."/>
            <person name="Chan C.X."/>
            <person name="Stephens T.G."/>
            <person name="Weber A.P.M."/>
            <person name="Boo G.H."/>
            <person name="Boo S.M."/>
            <person name="Kim K.M."/>
            <person name="Shin Y."/>
            <person name="Jung M."/>
            <person name="Lee S.J."/>
            <person name="Yim H.S."/>
            <person name="Lee J.H."/>
            <person name="Bhattacharya D."/>
            <person name="Yoon H.S."/>
        </authorList>
    </citation>
    <scope>NUCLEOTIDE SEQUENCE [LARGE SCALE GENOMIC DNA]</scope>
    <source>
        <strain evidence="1 2">SKKU-2015</strain>
        <tissue evidence="1">Whole body</tissue>
    </source>
</reference>
<proteinExistence type="predicted"/>
<evidence type="ECO:0000313" key="1">
    <source>
        <dbReference type="EMBL" id="PXF40185.1"/>
    </source>
</evidence>
<evidence type="ECO:0000313" key="2">
    <source>
        <dbReference type="Proteomes" id="UP000247409"/>
    </source>
</evidence>
<organism evidence="1 2">
    <name type="scientific">Gracilariopsis chorda</name>
    <dbReference type="NCBI Taxonomy" id="448386"/>
    <lineage>
        <taxon>Eukaryota</taxon>
        <taxon>Rhodophyta</taxon>
        <taxon>Florideophyceae</taxon>
        <taxon>Rhodymeniophycidae</taxon>
        <taxon>Gracilariales</taxon>
        <taxon>Gracilariaceae</taxon>
        <taxon>Gracilariopsis</taxon>
    </lineage>
</organism>
<keyword evidence="2" id="KW-1185">Reference proteome</keyword>
<gene>
    <name evidence="1" type="ORF">BWQ96_10108</name>
</gene>